<proteinExistence type="predicted"/>
<organism evidence="1 2">
    <name type="scientific">Sphingomonas taxi</name>
    <dbReference type="NCBI Taxonomy" id="1549858"/>
    <lineage>
        <taxon>Bacteria</taxon>
        <taxon>Pseudomonadati</taxon>
        <taxon>Pseudomonadota</taxon>
        <taxon>Alphaproteobacteria</taxon>
        <taxon>Sphingomonadales</taxon>
        <taxon>Sphingomonadaceae</taxon>
        <taxon>Sphingomonas</taxon>
    </lineage>
</organism>
<accession>A0A2W5RI05</accession>
<evidence type="ECO:0000313" key="2">
    <source>
        <dbReference type="Proteomes" id="UP000249229"/>
    </source>
</evidence>
<dbReference type="EMBL" id="QFQI01000001">
    <property type="protein sequence ID" value="PZQ62970.1"/>
    <property type="molecule type" value="Genomic_DNA"/>
</dbReference>
<reference evidence="1 2" key="1">
    <citation type="submission" date="2017-08" db="EMBL/GenBank/DDBJ databases">
        <title>Infants hospitalized years apart are colonized by the same room-sourced microbial strains.</title>
        <authorList>
            <person name="Brooks B."/>
            <person name="Olm M.R."/>
            <person name="Firek B.A."/>
            <person name="Baker R."/>
            <person name="Thomas B.C."/>
            <person name="Morowitz M.J."/>
            <person name="Banfield J.F."/>
        </authorList>
    </citation>
    <scope>NUCLEOTIDE SEQUENCE [LARGE SCALE GENOMIC DNA]</scope>
    <source>
        <strain evidence="1">S2_005_001_R1_22</strain>
    </source>
</reference>
<evidence type="ECO:0008006" key="3">
    <source>
        <dbReference type="Google" id="ProtNLM"/>
    </source>
</evidence>
<gene>
    <name evidence="1" type="ORF">DI544_01935</name>
</gene>
<evidence type="ECO:0000313" key="1">
    <source>
        <dbReference type="EMBL" id="PZQ62970.1"/>
    </source>
</evidence>
<dbReference type="AlphaFoldDB" id="A0A2W5RI05"/>
<protein>
    <recommendedName>
        <fullName evidence="3">Antitoxin Xre/MbcA/ParS-like toxin-binding domain-containing protein</fullName>
    </recommendedName>
</protein>
<dbReference type="Proteomes" id="UP000249229">
    <property type="component" value="Unassembled WGS sequence"/>
</dbReference>
<name>A0A2W5RI05_9SPHN</name>
<sequence>MSEQPRPTRTFRAARVRYDPGRAERQSRVMRLAIEQLGAAAAMPFLNGDHPELGARPIDMAGDSAEGGERVEAAIAARRRA</sequence>
<comment type="caution">
    <text evidence="1">The sequence shown here is derived from an EMBL/GenBank/DDBJ whole genome shotgun (WGS) entry which is preliminary data.</text>
</comment>